<sequence length="222" mass="24203">MNHRWLARLAVVALHLALLAALWMHRPPRHDGGERRLTSVRLILPRLPPPRESERRTAKSSPLPPAPARPPVLPQVSQVPPVDAITETPALPQAATTPLPAQAPAPPTEPPRTTLRLTLPPGYAASALAGRNPALDDPRSNTPRLTFEQRIADALGGGDWVEEKTSENNVQSVGALGEHRTVLRRGNTCVELFRSRISDMDPFNGNVAPRAARMVGKSYKCR</sequence>
<proteinExistence type="predicted"/>
<reference evidence="2 3" key="1">
    <citation type="submission" date="2024-09" db="EMBL/GenBank/DDBJ databases">
        <title>Novel species of the genus Pelomonas and Roseateles isolated from streams.</title>
        <authorList>
            <person name="Lu H."/>
        </authorList>
    </citation>
    <scope>NUCLEOTIDE SEQUENCE [LARGE SCALE GENOMIC DNA]</scope>
    <source>
        <strain evidence="2 3">DC23W</strain>
    </source>
</reference>
<organism evidence="2 3">
    <name type="scientific">Pelomonas dachongensis</name>
    <dbReference type="NCBI Taxonomy" id="3299029"/>
    <lineage>
        <taxon>Bacteria</taxon>
        <taxon>Pseudomonadati</taxon>
        <taxon>Pseudomonadota</taxon>
        <taxon>Betaproteobacteria</taxon>
        <taxon>Burkholderiales</taxon>
        <taxon>Sphaerotilaceae</taxon>
        <taxon>Roseateles</taxon>
    </lineage>
</organism>
<feature type="compositionally biased region" description="Pro residues" evidence="1">
    <location>
        <begin position="101"/>
        <end position="110"/>
    </location>
</feature>
<accession>A0ABW7ESN8</accession>
<evidence type="ECO:0000313" key="2">
    <source>
        <dbReference type="EMBL" id="MFG6416440.1"/>
    </source>
</evidence>
<dbReference type="Proteomes" id="UP001606300">
    <property type="component" value="Unassembled WGS sequence"/>
</dbReference>
<name>A0ABW7ESN8_9BURK</name>
<keyword evidence="3" id="KW-1185">Reference proteome</keyword>
<feature type="region of interest" description="Disordered" evidence="1">
    <location>
        <begin position="27"/>
        <end position="76"/>
    </location>
</feature>
<feature type="compositionally biased region" description="Pro residues" evidence="1">
    <location>
        <begin position="62"/>
        <end position="73"/>
    </location>
</feature>
<evidence type="ECO:0000313" key="3">
    <source>
        <dbReference type="Proteomes" id="UP001606300"/>
    </source>
</evidence>
<feature type="region of interest" description="Disordered" evidence="1">
    <location>
        <begin position="95"/>
        <end position="118"/>
    </location>
</feature>
<dbReference type="RefSeq" id="WP_394472502.1">
    <property type="nucleotide sequence ID" value="NZ_JBIGHY010000009.1"/>
</dbReference>
<protein>
    <submittedName>
        <fullName evidence="2">Uncharacterized protein</fullName>
    </submittedName>
</protein>
<evidence type="ECO:0000256" key="1">
    <source>
        <dbReference type="SAM" id="MobiDB-lite"/>
    </source>
</evidence>
<comment type="caution">
    <text evidence="2">The sequence shown here is derived from an EMBL/GenBank/DDBJ whole genome shotgun (WGS) entry which is preliminary data.</text>
</comment>
<dbReference type="EMBL" id="JBIGHY010000009">
    <property type="protein sequence ID" value="MFG6416440.1"/>
    <property type="molecule type" value="Genomic_DNA"/>
</dbReference>
<gene>
    <name evidence="2" type="ORF">ACG02S_21325</name>
</gene>